<organism evidence="8 9">
    <name type="scientific">Marinobacterium iners DSM 11526</name>
    <dbReference type="NCBI Taxonomy" id="1122198"/>
    <lineage>
        <taxon>Bacteria</taxon>
        <taxon>Pseudomonadati</taxon>
        <taxon>Pseudomonadota</taxon>
        <taxon>Gammaproteobacteria</taxon>
        <taxon>Oceanospirillales</taxon>
        <taxon>Oceanospirillaceae</taxon>
        <taxon>Marinobacterium</taxon>
    </lineage>
</organism>
<accession>A0A1H4FL98</accession>
<dbReference type="InterPro" id="IPR014284">
    <property type="entry name" value="RNA_pol_sigma-70_dom"/>
</dbReference>
<gene>
    <name evidence="8" type="ORF">SAMN02745729_11182</name>
</gene>
<dbReference type="STRING" id="1122198.SAMN02745729_11182"/>
<dbReference type="NCBIfam" id="TIGR02943">
    <property type="entry name" value="Sig70_famx1"/>
    <property type="match status" value="1"/>
</dbReference>
<keyword evidence="2" id="KW-0805">Transcription regulation</keyword>
<keyword evidence="4" id="KW-0238">DNA-binding</keyword>
<evidence type="ECO:0000256" key="3">
    <source>
        <dbReference type="ARBA" id="ARBA00023082"/>
    </source>
</evidence>
<dbReference type="AlphaFoldDB" id="A0A1H4FL98"/>
<dbReference type="InterPro" id="IPR036388">
    <property type="entry name" value="WH-like_DNA-bd_sf"/>
</dbReference>
<keyword evidence="5" id="KW-0804">Transcription</keyword>
<dbReference type="SUPFAM" id="SSF88946">
    <property type="entry name" value="Sigma2 domain of RNA polymerase sigma factors"/>
    <property type="match status" value="1"/>
</dbReference>
<dbReference type="InterPro" id="IPR039425">
    <property type="entry name" value="RNA_pol_sigma-70-like"/>
</dbReference>
<feature type="domain" description="RNA polymerase sigma-70 region 2" evidence="6">
    <location>
        <begin position="23"/>
        <end position="82"/>
    </location>
</feature>
<evidence type="ECO:0000256" key="4">
    <source>
        <dbReference type="ARBA" id="ARBA00023125"/>
    </source>
</evidence>
<comment type="similarity">
    <text evidence="1">Belongs to the sigma-70 factor family. ECF subfamily.</text>
</comment>
<dbReference type="InterPro" id="IPR007627">
    <property type="entry name" value="RNA_pol_sigma70_r2"/>
</dbReference>
<dbReference type="Gene3D" id="1.10.1740.10">
    <property type="match status" value="1"/>
</dbReference>
<dbReference type="RefSeq" id="WP_091827109.1">
    <property type="nucleotide sequence ID" value="NZ_FNRJ01000011.1"/>
</dbReference>
<sequence>MSDENAPQGLQDPEFLAELRLQMLKFATLQLKDAVLAEDAVQEAMLGALKNGSAFKRQAALKTWVFAVLKHKVVDLLRQQQRYVSQDRDTDTNDEGWMDSLFNGRGHWHRTQRPVKWQQPDLDIERSHFWRVFDICLNALPEHYARFFMMREFLELSTTEICHTESISENNLNVTLYRARMKLRQCLDNGWFQKGDTP</sequence>
<evidence type="ECO:0000259" key="6">
    <source>
        <dbReference type="Pfam" id="PF04542"/>
    </source>
</evidence>
<evidence type="ECO:0000259" key="7">
    <source>
        <dbReference type="Pfam" id="PF08281"/>
    </source>
</evidence>
<keyword evidence="3" id="KW-0731">Sigma factor</keyword>
<dbReference type="Pfam" id="PF04542">
    <property type="entry name" value="Sigma70_r2"/>
    <property type="match status" value="1"/>
</dbReference>
<feature type="domain" description="RNA polymerase sigma factor 70 region 4 type 2" evidence="7">
    <location>
        <begin position="136"/>
        <end position="183"/>
    </location>
</feature>
<dbReference type="OrthoDB" id="9782108at2"/>
<evidence type="ECO:0000256" key="1">
    <source>
        <dbReference type="ARBA" id="ARBA00010641"/>
    </source>
</evidence>
<keyword evidence="9" id="KW-1185">Reference proteome</keyword>
<dbReference type="GO" id="GO:0016987">
    <property type="term" value="F:sigma factor activity"/>
    <property type="evidence" value="ECO:0007669"/>
    <property type="project" value="UniProtKB-KW"/>
</dbReference>
<dbReference type="InterPro" id="IPR013249">
    <property type="entry name" value="RNA_pol_sigma70_r4_t2"/>
</dbReference>
<proteinExistence type="inferred from homology"/>
<dbReference type="GO" id="GO:0003677">
    <property type="term" value="F:DNA binding"/>
    <property type="evidence" value="ECO:0007669"/>
    <property type="project" value="UniProtKB-KW"/>
</dbReference>
<evidence type="ECO:0000256" key="2">
    <source>
        <dbReference type="ARBA" id="ARBA00023015"/>
    </source>
</evidence>
<dbReference type="Gene3D" id="1.10.10.10">
    <property type="entry name" value="Winged helix-like DNA-binding domain superfamily/Winged helix DNA-binding domain"/>
    <property type="match status" value="1"/>
</dbReference>
<dbReference type="SUPFAM" id="SSF88659">
    <property type="entry name" value="Sigma3 and sigma4 domains of RNA polymerase sigma factors"/>
    <property type="match status" value="1"/>
</dbReference>
<evidence type="ECO:0000313" key="8">
    <source>
        <dbReference type="EMBL" id="SEA97252.1"/>
    </source>
</evidence>
<dbReference type="InterPro" id="IPR013325">
    <property type="entry name" value="RNA_pol_sigma_r2"/>
</dbReference>
<dbReference type="EMBL" id="FNRJ01000011">
    <property type="protein sequence ID" value="SEA97252.1"/>
    <property type="molecule type" value="Genomic_DNA"/>
</dbReference>
<name>A0A1H4FL98_9GAMM</name>
<dbReference type="Pfam" id="PF08281">
    <property type="entry name" value="Sigma70_r4_2"/>
    <property type="match status" value="1"/>
</dbReference>
<protein>
    <submittedName>
        <fullName evidence="8">RNA polymerase sigma-70 factor, ECF subfamily</fullName>
    </submittedName>
</protein>
<dbReference type="InterPro" id="IPR014289">
    <property type="entry name" value="RNA_pol_sigma-24-rel"/>
</dbReference>
<evidence type="ECO:0000256" key="5">
    <source>
        <dbReference type="ARBA" id="ARBA00023163"/>
    </source>
</evidence>
<dbReference type="GO" id="GO:0006352">
    <property type="term" value="P:DNA-templated transcription initiation"/>
    <property type="evidence" value="ECO:0007669"/>
    <property type="project" value="InterPro"/>
</dbReference>
<dbReference type="InterPro" id="IPR013324">
    <property type="entry name" value="RNA_pol_sigma_r3/r4-like"/>
</dbReference>
<dbReference type="PANTHER" id="PTHR43133">
    <property type="entry name" value="RNA POLYMERASE ECF-TYPE SIGMA FACTO"/>
    <property type="match status" value="1"/>
</dbReference>
<evidence type="ECO:0000313" key="9">
    <source>
        <dbReference type="Proteomes" id="UP000242469"/>
    </source>
</evidence>
<dbReference type="NCBIfam" id="TIGR02937">
    <property type="entry name" value="sigma70-ECF"/>
    <property type="match status" value="1"/>
</dbReference>
<dbReference type="Proteomes" id="UP000242469">
    <property type="component" value="Unassembled WGS sequence"/>
</dbReference>
<reference evidence="9" key="1">
    <citation type="submission" date="2016-10" db="EMBL/GenBank/DDBJ databases">
        <authorList>
            <person name="Varghese N."/>
            <person name="Submissions S."/>
        </authorList>
    </citation>
    <scope>NUCLEOTIDE SEQUENCE [LARGE SCALE GENOMIC DNA]</scope>
    <source>
        <strain evidence="9">DSM 11526</strain>
    </source>
</reference>
<dbReference type="PANTHER" id="PTHR43133:SF8">
    <property type="entry name" value="RNA POLYMERASE SIGMA FACTOR HI_1459-RELATED"/>
    <property type="match status" value="1"/>
</dbReference>